<feature type="compositionally biased region" description="Basic and acidic residues" evidence="1">
    <location>
        <begin position="30"/>
        <end position="44"/>
    </location>
</feature>
<dbReference type="AlphaFoldDB" id="A0AAV6TZX8"/>
<comment type="caution">
    <text evidence="2">The sequence shown here is derived from an EMBL/GenBank/DDBJ whole genome shotgun (WGS) entry which is preliminary data.</text>
</comment>
<gene>
    <name evidence="2" type="ORF">JTE90_011746</name>
</gene>
<protein>
    <submittedName>
        <fullName evidence="2">Uncharacterized protein</fullName>
    </submittedName>
</protein>
<accession>A0AAV6TZX8</accession>
<evidence type="ECO:0000256" key="1">
    <source>
        <dbReference type="SAM" id="MobiDB-lite"/>
    </source>
</evidence>
<name>A0AAV6TZX8_9ARAC</name>
<proteinExistence type="predicted"/>
<organism evidence="2 3">
    <name type="scientific">Oedothorax gibbosus</name>
    <dbReference type="NCBI Taxonomy" id="931172"/>
    <lineage>
        <taxon>Eukaryota</taxon>
        <taxon>Metazoa</taxon>
        <taxon>Ecdysozoa</taxon>
        <taxon>Arthropoda</taxon>
        <taxon>Chelicerata</taxon>
        <taxon>Arachnida</taxon>
        <taxon>Araneae</taxon>
        <taxon>Araneomorphae</taxon>
        <taxon>Entelegynae</taxon>
        <taxon>Araneoidea</taxon>
        <taxon>Linyphiidae</taxon>
        <taxon>Erigoninae</taxon>
        <taxon>Oedothorax</taxon>
    </lineage>
</organism>
<feature type="compositionally biased region" description="Polar residues" evidence="1">
    <location>
        <begin position="53"/>
        <end position="89"/>
    </location>
</feature>
<feature type="compositionally biased region" description="Low complexity" evidence="1">
    <location>
        <begin position="97"/>
        <end position="122"/>
    </location>
</feature>
<feature type="compositionally biased region" description="Polar residues" evidence="1">
    <location>
        <begin position="123"/>
        <end position="140"/>
    </location>
</feature>
<reference evidence="2 3" key="1">
    <citation type="journal article" date="2022" name="Nat. Ecol. Evol.">
        <title>A masculinizing supergene underlies an exaggerated male reproductive morph in a spider.</title>
        <authorList>
            <person name="Hendrickx F."/>
            <person name="De Corte Z."/>
            <person name="Sonet G."/>
            <person name="Van Belleghem S.M."/>
            <person name="Kostlbacher S."/>
            <person name="Vangestel C."/>
        </authorList>
    </citation>
    <scope>NUCLEOTIDE SEQUENCE [LARGE SCALE GENOMIC DNA]</scope>
    <source>
        <strain evidence="2">W744_W776</strain>
    </source>
</reference>
<evidence type="ECO:0000313" key="2">
    <source>
        <dbReference type="EMBL" id="KAG8177580.1"/>
    </source>
</evidence>
<feature type="region of interest" description="Disordered" evidence="1">
    <location>
        <begin position="1"/>
        <end position="148"/>
    </location>
</feature>
<dbReference type="EMBL" id="JAFNEN010000772">
    <property type="protein sequence ID" value="KAG8177580.1"/>
    <property type="molecule type" value="Genomic_DNA"/>
</dbReference>
<evidence type="ECO:0000313" key="3">
    <source>
        <dbReference type="Proteomes" id="UP000827092"/>
    </source>
</evidence>
<keyword evidence="3" id="KW-1185">Reference proteome</keyword>
<sequence>MADGTGPMDVSSSDPCVFRPDLSPHTSSPRSEDIPKDSDRSKSPDRKKHASDKTLSTHSSKSQIPKGSLVLPTTQSDLPYPLNKNQSGVIPQGLGGTSAQSPTSSSSSVSSSGPTLSRTSNSHVLHSTSSVTNPVPNQLISEKMDMPPATSDAIDQAKIAAANLLNISPYLT</sequence>
<dbReference type="Proteomes" id="UP000827092">
    <property type="component" value="Unassembled WGS sequence"/>
</dbReference>